<evidence type="ECO:0000313" key="1">
    <source>
        <dbReference type="EMBL" id="RGB13957.1"/>
    </source>
</evidence>
<proteinExistence type="predicted"/>
<evidence type="ECO:0000313" key="2">
    <source>
        <dbReference type="EMBL" id="RQJ67043.1"/>
    </source>
</evidence>
<organism evidence="2 4">
    <name type="scientific">Neisseria meningitidis</name>
    <dbReference type="NCBI Taxonomy" id="487"/>
    <lineage>
        <taxon>Bacteria</taxon>
        <taxon>Pseudomonadati</taxon>
        <taxon>Pseudomonadota</taxon>
        <taxon>Betaproteobacteria</taxon>
        <taxon>Neisseriales</taxon>
        <taxon>Neisseriaceae</taxon>
        <taxon>Neisseria</taxon>
    </lineage>
</organism>
<evidence type="ECO:0000313" key="4">
    <source>
        <dbReference type="Proteomes" id="UP000283829"/>
    </source>
</evidence>
<dbReference type="AlphaFoldDB" id="A0A1V3SMK3"/>
<evidence type="ECO:0000313" key="3">
    <source>
        <dbReference type="Proteomes" id="UP000260504"/>
    </source>
</evidence>
<protein>
    <submittedName>
        <fullName evidence="2">Uncharacterized protein</fullName>
    </submittedName>
</protein>
<reference evidence="2 4" key="2">
    <citation type="submission" date="2017-09" db="EMBL/GenBank/DDBJ databases">
        <title>Phenotypic and genotypic characterization of Colombian isolates of Neisseria meningitidis recovered from invasive disease.</title>
        <authorList>
            <person name="Duarte C."/>
            <person name="Gabastou J.M."/>
            <person name="Moreno J."/>
        </authorList>
    </citation>
    <scope>NUCLEOTIDE SEQUENCE [LARGE SCALE GENOMIC DNA]</scope>
    <source>
        <strain evidence="2 4">INS-Nm1124</strain>
    </source>
</reference>
<sequence>MGFSEKINQAQSVSDDLTESQNLRVFYAMSAFFSINAAMPSESGLRFQTASLSFEHSRQIQ</sequence>
<dbReference type="Proteomes" id="UP000260504">
    <property type="component" value="Unassembled WGS sequence"/>
</dbReference>
<dbReference type="EMBL" id="NVYQ01000167">
    <property type="protein sequence ID" value="RGB13957.1"/>
    <property type="molecule type" value="Genomic_DNA"/>
</dbReference>
<dbReference type="Proteomes" id="UP000283829">
    <property type="component" value="Unassembled WGS sequence"/>
</dbReference>
<dbReference type="EMBL" id="NWXB01000008">
    <property type="protein sequence ID" value="RQJ67043.1"/>
    <property type="molecule type" value="Genomic_DNA"/>
</dbReference>
<accession>A0A1V3SMK3</accession>
<comment type="caution">
    <text evidence="2">The sequence shown here is derived from an EMBL/GenBank/DDBJ whole genome shotgun (WGS) entry which is preliminary data.</text>
</comment>
<reference evidence="1 3" key="1">
    <citation type="submission" date="2017-08" db="EMBL/GenBank/DDBJ databases">
        <title>Meningococcal Conjunctivitis and Endemic Carriage at a Military Recruit Training Center.</title>
        <authorList>
            <person name="Bobb A.J."/>
            <person name="Galac M.R."/>
            <person name="Snesrud E."/>
            <person name="Clagett C.D."/>
        </authorList>
    </citation>
    <scope>NUCLEOTIDE SEQUENCE [LARGE SCALE GENOMIC DNA]</scope>
    <source>
        <strain evidence="1 3">MRSN431200</strain>
    </source>
</reference>
<gene>
    <name evidence="1" type="ORF">CIJ84_11110</name>
    <name evidence="2" type="ORF">COI09_05950</name>
</gene>
<name>A0A1V3SMK3_NEIME</name>